<feature type="region of interest" description="Disordered" evidence="23">
    <location>
        <begin position="80"/>
        <end position="174"/>
    </location>
</feature>
<keyword evidence="7" id="KW-0597">Phosphoprotein</keyword>
<keyword evidence="12 21" id="KW-0833">Ubl conjugation pathway</keyword>
<dbReference type="SUPFAM" id="SSF63570">
    <property type="entry name" value="PABC (PABP) domain"/>
    <property type="match status" value="1"/>
</dbReference>
<feature type="region of interest" description="Disordered" evidence="23">
    <location>
        <begin position="2025"/>
        <end position="2047"/>
    </location>
</feature>
<keyword evidence="13" id="KW-0862">Zinc</keyword>
<dbReference type="Gene3D" id="2.130.10.30">
    <property type="entry name" value="Regulator of chromosome condensation 1/beta-lactamase-inhibitor protein II"/>
    <property type="match status" value="1"/>
</dbReference>
<comment type="pathway">
    <text evidence="4">Protein modification; protein ubiquitination.</text>
</comment>
<dbReference type="SMART" id="SM00396">
    <property type="entry name" value="ZnF_UBR1"/>
    <property type="match status" value="1"/>
</dbReference>
<dbReference type="InterPro" id="IPR024725">
    <property type="entry name" value="UBR5_UBA"/>
</dbReference>
<dbReference type="GeneTree" id="ENSGT00940000156357"/>
<keyword evidence="11" id="KW-0863">Zinc-finger</keyword>
<dbReference type="GO" id="GO:0034450">
    <property type="term" value="F:ubiquitin-ubiquitin ligase activity"/>
    <property type="evidence" value="ECO:0007669"/>
    <property type="project" value="TreeGrafter"/>
</dbReference>
<feature type="domain" description="PABC" evidence="26">
    <location>
        <begin position="2275"/>
        <end position="2352"/>
    </location>
</feature>
<feature type="region of interest" description="Disordered" evidence="23">
    <location>
        <begin position="1574"/>
        <end position="1734"/>
    </location>
</feature>
<keyword evidence="6" id="KW-0963">Cytoplasm</keyword>
<evidence type="ECO:0000256" key="7">
    <source>
        <dbReference type="ARBA" id="ARBA00022553"/>
    </source>
</evidence>
<feature type="compositionally biased region" description="Low complexity" evidence="23">
    <location>
        <begin position="607"/>
        <end position="621"/>
    </location>
</feature>
<feature type="compositionally biased region" description="Polar residues" evidence="23">
    <location>
        <begin position="1623"/>
        <end position="1632"/>
    </location>
</feature>
<feature type="compositionally biased region" description="Low complexity" evidence="23">
    <location>
        <begin position="89"/>
        <end position="105"/>
    </location>
</feature>
<dbReference type="EC" id="2.3.2.26" evidence="5"/>
<evidence type="ECO:0000313" key="27">
    <source>
        <dbReference type="Ensembl" id="ENSDCDP00010001026.1"/>
    </source>
</evidence>
<feature type="compositionally biased region" description="Acidic residues" evidence="23">
    <location>
        <begin position="1553"/>
        <end position="1562"/>
    </location>
</feature>
<dbReference type="GO" id="GO:0043130">
    <property type="term" value="F:ubiquitin binding"/>
    <property type="evidence" value="ECO:0007669"/>
    <property type="project" value="InterPro"/>
</dbReference>
<comment type="catalytic activity">
    <reaction evidence="1">
        <text>S-ubiquitinyl-[E2 ubiquitin-conjugating enzyme]-L-cysteine + [acceptor protein]-L-lysine = [E2 ubiquitin-conjugating enzyme]-L-cysteine + N(6)-ubiquitinyl-[acceptor protein]-L-lysine.</text>
        <dbReference type="EC" id="2.3.2.26"/>
    </reaction>
</comment>
<dbReference type="PANTHER" id="PTHR46276:SF1">
    <property type="entry name" value="E3 UBIQUITIN-PROTEIN LIGASE UBR5"/>
    <property type="match status" value="1"/>
</dbReference>
<keyword evidence="10" id="KW-0227">DNA damage</keyword>
<feature type="compositionally biased region" description="Gly residues" evidence="23">
    <location>
        <begin position="134"/>
        <end position="143"/>
    </location>
</feature>
<dbReference type="GO" id="GO:0008270">
    <property type="term" value="F:zinc ion binding"/>
    <property type="evidence" value="ECO:0007669"/>
    <property type="project" value="UniProtKB-KW"/>
</dbReference>
<evidence type="ECO:0000256" key="22">
    <source>
        <dbReference type="PROSITE-ProRule" id="PRU00508"/>
    </source>
</evidence>
<feature type="compositionally biased region" description="Basic and acidic residues" evidence="23">
    <location>
        <begin position="576"/>
        <end position="597"/>
    </location>
</feature>
<evidence type="ECO:0000256" key="15">
    <source>
        <dbReference type="ARBA" id="ARBA00023242"/>
    </source>
</evidence>
<reference evidence="27" key="3">
    <citation type="submission" date="2025-09" db="UniProtKB">
        <authorList>
            <consortium name="Ensembl"/>
        </authorList>
    </citation>
    <scope>IDENTIFICATION</scope>
</reference>
<evidence type="ECO:0000256" key="16">
    <source>
        <dbReference type="ARBA" id="ARBA00061431"/>
    </source>
</evidence>
<keyword evidence="9" id="KW-0479">Metal-binding</keyword>
<evidence type="ECO:0000259" key="25">
    <source>
        <dbReference type="PROSITE" id="PS51157"/>
    </source>
</evidence>
<evidence type="ECO:0000259" key="24">
    <source>
        <dbReference type="PROSITE" id="PS50237"/>
    </source>
</evidence>
<evidence type="ECO:0000256" key="13">
    <source>
        <dbReference type="ARBA" id="ARBA00022833"/>
    </source>
</evidence>
<evidence type="ECO:0000256" key="10">
    <source>
        <dbReference type="ARBA" id="ARBA00022763"/>
    </source>
</evidence>
<dbReference type="Ensembl" id="ENSDCDT00010001078.1">
    <property type="protein sequence ID" value="ENSDCDP00010001026.1"/>
    <property type="gene ID" value="ENSDCDG00010000507.1"/>
</dbReference>
<dbReference type="FunFam" id="1.10.8.10:FF:000009">
    <property type="entry name" value="Putative E3 ubiquitin-protein ligase UBR5"/>
    <property type="match status" value="1"/>
</dbReference>
<dbReference type="SUPFAM" id="SSF56204">
    <property type="entry name" value="Hect, E3 ligase catalytic domain"/>
    <property type="match status" value="1"/>
</dbReference>
<feature type="compositionally biased region" description="Pro residues" evidence="23">
    <location>
        <begin position="1010"/>
        <end position="1027"/>
    </location>
</feature>
<gene>
    <name evidence="27" type="primary">UBR5</name>
</gene>
<dbReference type="SMART" id="SM00517">
    <property type="entry name" value="PolyA"/>
    <property type="match status" value="1"/>
</dbReference>
<dbReference type="FunFam" id="2.130.10.30:FF:000007">
    <property type="entry name" value="E3 ubiquitin-protein ligase UBR5 isoform X2"/>
    <property type="match status" value="1"/>
</dbReference>
<keyword evidence="14" id="KW-0234">DNA repair</keyword>
<feature type="compositionally biased region" description="Basic and acidic residues" evidence="23">
    <location>
        <begin position="2254"/>
        <end position="2266"/>
    </location>
</feature>
<feature type="compositionally biased region" description="Basic and acidic residues" evidence="23">
    <location>
        <begin position="2025"/>
        <end position="2039"/>
    </location>
</feature>
<feature type="compositionally biased region" description="Low complexity" evidence="23">
    <location>
        <begin position="1635"/>
        <end position="1651"/>
    </location>
</feature>
<dbReference type="InterPro" id="IPR047503">
    <property type="entry name" value="UBR-box_UBR5"/>
</dbReference>
<keyword evidence="8" id="KW-0808">Transferase</keyword>
<dbReference type="Pfam" id="PF11547">
    <property type="entry name" value="E3_UbLigase_EDD"/>
    <property type="match status" value="1"/>
</dbReference>
<dbReference type="Gene3D" id="3.90.1750.10">
    <property type="entry name" value="Hect, E3 ligase catalytic domains"/>
    <property type="match status" value="2"/>
</dbReference>
<dbReference type="SMART" id="SM00119">
    <property type="entry name" value="HECTc"/>
    <property type="match status" value="1"/>
</dbReference>
<dbReference type="GO" id="GO:0000209">
    <property type="term" value="P:protein polyubiquitination"/>
    <property type="evidence" value="ECO:0007669"/>
    <property type="project" value="TreeGrafter"/>
</dbReference>
<evidence type="ECO:0000256" key="8">
    <source>
        <dbReference type="ARBA" id="ARBA00022679"/>
    </source>
</evidence>
<feature type="region of interest" description="Disordered" evidence="23">
    <location>
        <begin position="572"/>
        <end position="641"/>
    </location>
</feature>
<dbReference type="FunFam" id="3.30.2160.10:FF:000006">
    <property type="entry name" value="E3 ubiquitin-protein ligase UBR5 isoform X2"/>
    <property type="match status" value="1"/>
</dbReference>
<evidence type="ECO:0000256" key="21">
    <source>
        <dbReference type="PROSITE-ProRule" id="PRU00104"/>
    </source>
</evidence>
<feature type="compositionally biased region" description="Low complexity" evidence="23">
    <location>
        <begin position="1044"/>
        <end position="1069"/>
    </location>
</feature>
<dbReference type="FunFam" id="3.90.1750.10:FF:000016">
    <property type="entry name" value="E3 ubiquitin-protein ligase UBR5 isoform X2"/>
    <property type="match status" value="1"/>
</dbReference>
<feature type="compositionally biased region" description="Low complexity" evidence="23">
    <location>
        <begin position="1662"/>
        <end position="1675"/>
    </location>
</feature>
<feature type="region of interest" description="Disordered" evidence="23">
    <location>
        <begin position="1509"/>
        <end position="1562"/>
    </location>
</feature>
<evidence type="ECO:0000256" key="3">
    <source>
        <dbReference type="ARBA" id="ARBA00004496"/>
    </source>
</evidence>
<evidence type="ECO:0000256" key="17">
    <source>
        <dbReference type="ARBA" id="ARBA00064295"/>
    </source>
</evidence>
<evidence type="ECO:0000256" key="9">
    <source>
        <dbReference type="ARBA" id="ARBA00022723"/>
    </source>
</evidence>
<dbReference type="PANTHER" id="PTHR46276">
    <property type="entry name" value="E3 UBIQUITIN-PROTEIN LIGASE UBR5"/>
    <property type="match status" value="1"/>
</dbReference>
<evidence type="ECO:0000256" key="12">
    <source>
        <dbReference type="ARBA" id="ARBA00022786"/>
    </source>
</evidence>
<feature type="region of interest" description="Disordered" evidence="23">
    <location>
        <begin position="992"/>
        <end position="1072"/>
    </location>
</feature>
<dbReference type="Gene3D" id="1.10.8.10">
    <property type="entry name" value="DNA helicase RuvA subunit, C-terminal domain"/>
    <property type="match status" value="1"/>
</dbReference>
<dbReference type="GO" id="GO:0006281">
    <property type="term" value="P:DNA repair"/>
    <property type="evidence" value="ECO:0007669"/>
    <property type="project" value="UniProtKB-KW"/>
</dbReference>
<proteinExistence type="inferred from homology"/>
<comment type="subunit">
    <text evidence="17">Homotetramer; composed of a dimer of dimers. Associates with CDK9 and TFIIS/TCEA1 and forms a transcription regulatory complex made of CDK9, RNAP II, UBR5 and TFIIS/TCEA1 that can stimulate target gene transcription (e.g. gamma fibrinogen/FGG) by recruiting their promoters. Associates with the E3 ligase complex containing DYRK2, EDD/UBR5, DDB1 and DCAF1 proteins (EDVP complex). Binds TOPBP1. Interacts with PIH1D1. Interacts with CIB1.</text>
</comment>
<dbReference type="FunFam" id="1.10.1900.10:FF:000002">
    <property type="entry name" value="E3 ubiquitin-protein ligase UBR5 isoform X1"/>
    <property type="match status" value="1"/>
</dbReference>
<evidence type="ECO:0000256" key="5">
    <source>
        <dbReference type="ARBA" id="ARBA00012485"/>
    </source>
</evidence>
<feature type="domain" description="HECT" evidence="24">
    <location>
        <begin position="2411"/>
        <end position="2695"/>
    </location>
</feature>
<dbReference type="FunFam" id="3.90.1750.10:FF:000011">
    <property type="entry name" value="E3 ubiquitin-protein ligase UBR5 isoform X1"/>
    <property type="match status" value="1"/>
</dbReference>
<feature type="compositionally biased region" description="Acidic residues" evidence="23">
    <location>
        <begin position="1893"/>
        <end position="1906"/>
    </location>
</feature>
<feature type="region of interest" description="Disordered" evidence="23">
    <location>
        <begin position="2230"/>
        <end position="2290"/>
    </location>
</feature>
<dbReference type="GO" id="GO:0005737">
    <property type="term" value="C:cytoplasm"/>
    <property type="evidence" value="ECO:0007669"/>
    <property type="project" value="UniProtKB-SubCell"/>
</dbReference>
<evidence type="ECO:0000313" key="28">
    <source>
        <dbReference type="Proteomes" id="UP000694580"/>
    </source>
</evidence>
<dbReference type="Proteomes" id="UP000694580">
    <property type="component" value="Chromosome 5"/>
</dbReference>
<protein>
    <recommendedName>
        <fullName evidence="18">E3 ubiquitin-protein ligase UBR5</fullName>
        <ecNumber evidence="5">2.3.2.26</ecNumber>
    </recommendedName>
    <alternativeName>
        <fullName evidence="20">E3 ubiquitin-protein ligase, HECT domain-containing 1</fullName>
    </alternativeName>
    <alternativeName>
        <fullName evidence="19">Hyperplastic discs protein homolog</fullName>
    </alternativeName>
</protein>
<dbReference type="Gene3D" id="3.30.2410.10">
    <property type="entry name" value="Hect, E3 ligase catalytic domain"/>
    <property type="match status" value="1"/>
</dbReference>
<dbReference type="CDD" id="cd14423">
    <property type="entry name" value="CUE_UBR5"/>
    <property type="match status" value="1"/>
</dbReference>
<keyword evidence="28" id="KW-1185">Reference proteome</keyword>
<accession>A0AAY4A1L6</accession>
<dbReference type="InterPro" id="IPR000569">
    <property type="entry name" value="HECT_dom"/>
</dbReference>
<sequence>MTSIHFVVHPLPGTEEQLNDRLREVSEKLNKYNCNSHPHLSLLEQATLKQCVVGPNHAGFLLEDGRVCRIGFAVQPDRLELGKADGSDGSKLSSGSGAGRSSRPGRTSDPPWFLSGSDTLGRLAGNTLGSRWSSGGGGGGGSSGRSSTAARDSRRQTRVIRTGRDRGSGLLGSQPQPVIPASVIPEELISQAQVVLQGKSRSVIIRELQRTNLDVNLAVNNLLSRDDEDGDDGDDTASESYLPGEDLMSLLDADIHSAHPSVIIDADAMFSEDISYFGYPSFRRSSLSRLGSSRERDSELLRERESVLRLRERRWLDGASFDAERGSTSREGELSLDKKNVPLQSPVTLSEDLQWWPDKDGTRFVSIAALYSEMVAVSTKGELYQWKWNDPEPYRNAQNPSVHHPRVSFLGLANEKITLLAANSIRATVATESNKVATWVDETLSTVASKLEHGTQTFPELQGERIVSLHCCALYTCAQLESSLYWWGVVPFSQRKKMLEKARAKNKKPKSSAGISSIPNITVGTQVCLRNNPLYHAGAVAFSVSAGIPKVGVLLESVWNMNDSCRFQLRSPESLKNMEKSTKTQETKTESKPELVKTEMGPPPSPASTCSDTSSIASSASLPYKRRRSTPAPKEEEKVNEEQWPLREVVFVEDVKNVPVGKVLKVDGAYVAVKFPGNSSSVSGQSAAPTDSDPSSLLQDCRLLRIDELQVVKTGGTPKVPDCFQRTPKKLCIPEKAEILAVNVDSKGVHAVLKTGSWVRYCIFDLATGKAEQENHFPTSNLAFLGQNERNVAIFTAGQESPIILRDGNGTIYPMAKDCMGGIRDPDWLDLPPIASLGMGVHSLVNLPSNSTIKKKAAVIVMAVEKQTLMQHVLRCDYEACRQYLVNLEQAVLLEQNPRALDALLEHRCDGNRNVLHACVSVCFPVSNKETKEEEEAERSERNTFAERLSAVEAIANAISVVSSNSSGNRTGSSNSRGLRLREMMRRSLRAAGLGRHESGPSSSDHQDPVSPPIAPPSWVPDPPPMDPDGDIDFILAPAVGSLTTASTGTSQGPSTSTIPGPSSEPSVVESKDRKANAHLILKLMCDSVVLRPHLLELLSAKDARGMTPFMLAVSGRAYPAAITVLEAAQKMAKESGVGEKEDADSVFMEMICPSGTNPDDSPLYVLCCNDTCSFTWTGAEHINQDIFECRTCGLLESLCCCTECARVCHKGHDCKLKRTSPTAYCDCWEKCKCKTLIAGQKTARLDLLYRLLTTTNLVTTPNSRGEHILLFLVQTVARQSVEHCQYRPPRIREDRNRKAANAEDSDMPDHDLEPPRFAQLALERVLQDWNALKSMIMFGSQENKDPLSASSRIAHLLPEEQVYLDQQSGTIRLDCFTHCLIVKCAPDITFIDTLLGTLVKELQNKYTPGRREEAVMVTRRFLRSVARVFVILSVEMASSKKKNNFIPQPIGKCRRVFQALLPYAVEELCNVAESLIVPVRMGIARPTAPFTLASTSIDAVQGSEELFSVEPLPPRPSPDQSSNSSQTASSYIIRTPQPRRSSQSQPVRGRDEEQDDIVSADVEEVEVVEGVAGEEDHHDDQEEQGEENAEAEGQHDEHDEDGSDMELDLLAAAETESDSESNHSNQDNASGRRSVVTAATAGSEAGASSVPAFFSEDDSQSNDSSDSDSSSSQSDDVDQETFLLDEPLERTTGAAHANSAAQAPRSMQWAVRTTPSQRTAGGAPSSTSAPAASSTGLIYIDPSNLRRSSAISTSAAAAAAALEASNSSSYLTSASSLARAYSIVIRQISDLMGLIPKYNPLVYSQRAATLLTARQGMMSARGDFLNYALSLMRSHNDEHSDVLPVLDVCSLKHVAYVFQALIYWIKAMNQQTTLDTPQMDRKRNREILELGLDNEDSEHENDEDTNQSSTLQDKDDDMVPAETGQNHPFFRRSDSMTFLGCIPPNPFDVPLAEAIPLADQPHLLQPNARKEDLFGRPSQGLYSSSYMTSKGLGDVTMDRSCLEILPTKMSYSANMKNVMNMESQPKEEQATAVHEIDSSKPGPSPHDLAAQLKSSLLAEIGLTESEGPPLPSFRPHCSFMGMVISHDMLLGRWRLSLELFGRVFMEDVGAEPGSILTELGGFEVKESKFRREMEKLRNLQSRDLALEVDRDRDQLIQQTMRQLNAHFGRRCTTTPMAVHRVKVTFKDEPGEGSGVARSFYTAIAQAFLSNDKLPNLDCVQSVSKGMQASNLMQRLRNRDRERERRSGGLRAGSRRDRDRDSRRQLSIDTRPFRPASEGNPSDEPDPLPAHRQALGERLYPRVHAMQPAFASKITGMLLELSPAQLLLLLASEDSLRARVEEAMELLIAHGRENGADSILDLGFLDNSEKQENRKRHGSTRSVVDMELDDPDDGDDNAPLFYQPGKRGFYSPRPGKNTEARLNCFRNIGRILGLCLLQNELCPITLNRHVIKVLLGRKVNWHDFAFFDPVMYESLRQLIQHSQDGDAESFFSTMDLAFAIDLCKEEGAGQVELLSGGVNMPVTSVNVYEYVRKYAEHRMLVVAEQPLHAMRKGLLDVLPKNALEDLTAEDFRLLVNGCGEVNVQMLISFTSFNDESGENAEKLLQFKRWFWSIVEKISMTERQDLVYFWTSSPSLPASEEGFQPMPSITIRPPDDQHLPTANTCISRLYVPLYSSKQILKQKLLLAIKTKNFGFV</sequence>
<dbReference type="Pfam" id="PF00632">
    <property type="entry name" value="HECT"/>
    <property type="match status" value="1"/>
</dbReference>
<feature type="compositionally biased region" description="Acidic residues" evidence="23">
    <location>
        <begin position="1582"/>
        <end position="1591"/>
    </location>
</feature>
<feature type="compositionally biased region" description="Acidic residues" evidence="23">
    <location>
        <begin position="1599"/>
        <end position="1608"/>
    </location>
</feature>
<dbReference type="SUPFAM" id="SSF50985">
    <property type="entry name" value="RCC1/BLIP-II"/>
    <property type="match status" value="1"/>
</dbReference>
<dbReference type="InterPro" id="IPR003126">
    <property type="entry name" value="Znf_UBR"/>
</dbReference>
<reference evidence="27 28" key="1">
    <citation type="submission" date="2020-06" db="EMBL/GenBank/DDBJ databases">
        <authorList>
            <consortium name="Wellcome Sanger Institute Data Sharing"/>
        </authorList>
    </citation>
    <scope>NUCLEOTIDE SEQUENCE [LARGE SCALE GENOMIC DNA]</scope>
</reference>
<dbReference type="InterPro" id="IPR035983">
    <property type="entry name" value="Hect_E3_ubiquitin_ligase"/>
</dbReference>
<feature type="zinc finger region" description="UBR-type" evidence="22">
    <location>
        <begin position="1171"/>
        <end position="1239"/>
    </location>
</feature>
<dbReference type="CDD" id="cd19675">
    <property type="entry name" value="UBR-box_UBR5"/>
    <property type="match status" value="1"/>
</dbReference>
<evidence type="ECO:0000256" key="20">
    <source>
        <dbReference type="ARBA" id="ARBA00084042"/>
    </source>
</evidence>
<keyword evidence="15" id="KW-0539">Nucleus</keyword>
<evidence type="ECO:0000256" key="11">
    <source>
        <dbReference type="ARBA" id="ARBA00022771"/>
    </source>
</evidence>
<evidence type="ECO:0000256" key="14">
    <source>
        <dbReference type="ARBA" id="ARBA00023204"/>
    </source>
</evidence>
<evidence type="ECO:0000256" key="18">
    <source>
        <dbReference type="ARBA" id="ARBA00071495"/>
    </source>
</evidence>
<dbReference type="PROSITE" id="PS51309">
    <property type="entry name" value="PABC"/>
    <property type="match status" value="1"/>
</dbReference>
<evidence type="ECO:0000256" key="19">
    <source>
        <dbReference type="ARBA" id="ARBA00075072"/>
    </source>
</evidence>
<evidence type="ECO:0000259" key="26">
    <source>
        <dbReference type="PROSITE" id="PS51309"/>
    </source>
</evidence>
<feature type="domain" description="UBR-type" evidence="25">
    <location>
        <begin position="1171"/>
        <end position="1239"/>
    </location>
</feature>
<comment type="similarity">
    <text evidence="16">Belongs to the UBR5 family.</text>
</comment>
<name>A0AAY4A1L6_9TELE</name>
<evidence type="ECO:0000256" key="6">
    <source>
        <dbReference type="ARBA" id="ARBA00022490"/>
    </source>
</evidence>
<evidence type="ECO:0000256" key="1">
    <source>
        <dbReference type="ARBA" id="ARBA00000885"/>
    </source>
</evidence>
<feature type="region of interest" description="Disordered" evidence="23">
    <location>
        <begin position="1892"/>
        <end position="1928"/>
    </location>
</feature>
<dbReference type="GO" id="GO:0003723">
    <property type="term" value="F:RNA binding"/>
    <property type="evidence" value="ECO:0007669"/>
    <property type="project" value="InterPro"/>
</dbReference>
<organism evidence="27 28">
    <name type="scientific">Denticeps clupeoides</name>
    <name type="common">denticle herring</name>
    <dbReference type="NCBI Taxonomy" id="299321"/>
    <lineage>
        <taxon>Eukaryota</taxon>
        <taxon>Metazoa</taxon>
        <taxon>Chordata</taxon>
        <taxon>Craniata</taxon>
        <taxon>Vertebrata</taxon>
        <taxon>Euteleostomi</taxon>
        <taxon>Actinopterygii</taxon>
        <taxon>Neopterygii</taxon>
        <taxon>Teleostei</taxon>
        <taxon>Clupei</taxon>
        <taxon>Clupeiformes</taxon>
        <taxon>Denticipitoidei</taxon>
        <taxon>Denticipitidae</taxon>
        <taxon>Denticeps</taxon>
    </lineage>
</organism>
<dbReference type="PROSITE" id="PS51157">
    <property type="entry name" value="ZF_UBR"/>
    <property type="match status" value="1"/>
</dbReference>
<dbReference type="InterPro" id="IPR036053">
    <property type="entry name" value="PABP-dom"/>
</dbReference>
<feature type="active site" description="Glycyl thioester intermediate" evidence="21">
    <location>
        <position position="2664"/>
    </location>
</feature>
<dbReference type="Gene3D" id="1.10.1900.10">
    <property type="entry name" value="c-terminal domain of poly(a) binding protein"/>
    <property type="match status" value="1"/>
</dbReference>
<dbReference type="GO" id="GO:0005634">
    <property type="term" value="C:nucleus"/>
    <property type="evidence" value="ECO:0007669"/>
    <property type="project" value="UniProtKB-SubCell"/>
</dbReference>
<feature type="region of interest" description="Disordered" evidence="23">
    <location>
        <begin position="2370"/>
        <end position="2389"/>
    </location>
</feature>
<dbReference type="Gene3D" id="3.30.2160.10">
    <property type="entry name" value="Hect, E3 ligase catalytic domain"/>
    <property type="match status" value="1"/>
</dbReference>
<dbReference type="FunFam" id="3.30.2410.10:FF:000008">
    <property type="entry name" value="Putative E3 ubiquitin-protein ligase UBR5"/>
    <property type="match status" value="1"/>
</dbReference>
<evidence type="ECO:0000256" key="2">
    <source>
        <dbReference type="ARBA" id="ARBA00004123"/>
    </source>
</evidence>
<reference evidence="27" key="2">
    <citation type="submission" date="2025-08" db="UniProtKB">
        <authorList>
            <consortium name="Ensembl"/>
        </authorList>
    </citation>
    <scope>IDENTIFICATION</scope>
</reference>
<dbReference type="PROSITE" id="PS50237">
    <property type="entry name" value="HECT"/>
    <property type="match status" value="1"/>
</dbReference>
<feature type="compositionally biased region" description="Basic and acidic residues" evidence="23">
    <location>
        <begin position="2237"/>
        <end position="2247"/>
    </location>
</feature>
<evidence type="ECO:0000256" key="4">
    <source>
        <dbReference type="ARBA" id="ARBA00004906"/>
    </source>
</evidence>
<dbReference type="InterPro" id="IPR009091">
    <property type="entry name" value="RCC1/BLIP-II"/>
</dbReference>
<feature type="compositionally biased region" description="Low complexity" evidence="23">
    <location>
        <begin position="1720"/>
        <end position="1734"/>
    </location>
</feature>
<dbReference type="InterPro" id="IPR002004">
    <property type="entry name" value="PABP_HYD_C"/>
</dbReference>
<dbReference type="Pfam" id="PF00658">
    <property type="entry name" value="MLLE"/>
    <property type="match status" value="1"/>
</dbReference>
<comment type="subcellular location">
    <subcellularLocation>
        <location evidence="3">Cytoplasm</location>
    </subcellularLocation>
    <subcellularLocation>
        <location evidence="2">Nucleus</location>
    </subcellularLocation>
</comment>
<evidence type="ECO:0000256" key="23">
    <source>
        <dbReference type="SAM" id="MobiDB-lite"/>
    </source>
</evidence>
<dbReference type="GO" id="GO:0090263">
    <property type="term" value="P:positive regulation of canonical Wnt signaling pathway"/>
    <property type="evidence" value="ECO:0007669"/>
    <property type="project" value="TreeGrafter"/>
</dbReference>
<feature type="compositionally biased region" description="Low complexity" evidence="23">
    <location>
        <begin position="1519"/>
        <end position="1531"/>
    </location>
</feature>